<name>A0A266QA09_9GAMM</name>
<keyword evidence="1" id="KW-0472">Membrane</keyword>
<evidence type="ECO:0000313" key="2">
    <source>
        <dbReference type="EMBL" id="OZY86698.1"/>
    </source>
</evidence>
<dbReference type="RefSeq" id="WP_094984313.1">
    <property type="nucleotide sequence ID" value="NZ_NHNI01000001.1"/>
</dbReference>
<organism evidence="2 3">
    <name type="scientific">Cellvibrio mixtus</name>
    <dbReference type="NCBI Taxonomy" id="39650"/>
    <lineage>
        <taxon>Bacteria</taxon>
        <taxon>Pseudomonadati</taxon>
        <taxon>Pseudomonadota</taxon>
        <taxon>Gammaproteobacteria</taxon>
        <taxon>Cellvibrionales</taxon>
        <taxon>Cellvibrionaceae</taxon>
        <taxon>Cellvibrio</taxon>
    </lineage>
</organism>
<feature type="transmembrane region" description="Helical" evidence="1">
    <location>
        <begin position="57"/>
        <end position="76"/>
    </location>
</feature>
<dbReference type="Proteomes" id="UP000216101">
    <property type="component" value="Unassembled WGS sequence"/>
</dbReference>
<sequence>MMNDSKTLNTRPAQSDSFDDFLRQQLHAAYIDDDGFTAQFMARLPAPKTLNPWLEKAIIAVPVLLISLLVLSHFPWRELVQPVYGWFLLQDLTSLLSMGVAVFIALVVAPVAWLFSGES</sequence>
<comment type="caution">
    <text evidence="2">The sequence shown here is derived from an EMBL/GenBank/DDBJ whole genome shotgun (WGS) entry which is preliminary data.</text>
</comment>
<evidence type="ECO:0000256" key="1">
    <source>
        <dbReference type="SAM" id="Phobius"/>
    </source>
</evidence>
<feature type="transmembrane region" description="Helical" evidence="1">
    <location>
        <begin position="96"/>
        <end position="115"/>
    </location>
</feature>
<protein>
    <submittedName>
        <fullName evidence="2">Uncharacterized protein</fullName>
    </submittedName>
</protein>
<keyword evidence="1" id="KW-0812">Transmembrane</keyword>
<keyword evidence="3" id="KW-1185">Reference proteome</keyword>
<proteinExistence type="predicted"/>
<dbReference type="AlphaFoldDB" id="A0A266QA09"/>
<evidence type="ECO:0000313" key="3">
    <source>
        <dbReference type="Proteomes" id="UP000216101"/>
    </source>
</evidence>
<accession>A0A266QA09</accession>
<gene>
    <name evidence="2" type="ORF">CBP51_06700</name>
</gene>
<keyword evidence="1" id="KW-1133">Transmembrane helix</keyword>
<reference evidence="3" key="1">
    <citation type="submission" date="2017-05" db="EMBL/GenBank/DDBJ databases">
        <authorList>
            <person name="Barney B.M."/>
        </authorList>
    </citation>
    <scope>NUCLEOTIDE SEQUENCE [LARGE SCALE GENOMIC DNA]</scope>
    <source>
        <strain evidence="3">PSBB022</strain>
    </source>
</reference>
<dbReference type="EMBL" id="NHNI01000001">
    <property type="protein sequence ID" value="OZY86698.1"/>
    <property type="molecule type" value="Genomic_DNA"/>
</dbReference>